<evidence type="ECO:0000313" key="2">
    <source>
        <dbReference type="Proteomes" id="UP000324324"/>
    </source>
</evidence>
<reference evidence="1 2" key="1">
    <citation type="submission" date="2019-09" db="EMBL/GenBank/DDBJ databases">
        <title>Isolation of a novel species in the genus Cupriavidus from patients with sepsis using whole genome sequencing.</title>
        <authorList>
            <person name="Kweon O.J."/>
            <person name="Lee M.-K."/>
        </authorList>
    </citation>
    <scope>NUCLEOTIDE SEQUENCE [LARGE SCALE GENOMIC DNA]</scope>
    <source>
        <strain evidence="1 2">MKL-01</strain>
    </source>
</reference>
<proteinExistence type="predicted"/>
<dbReference type="InterPro" id="IPR037203">
    <property type="entry name" value="T3SS_needle-like_sf"/>
</dbReference>
<dbReference type="GO" id="GO:0015031">
    <property type="term" value="P:protein transport"/>
    <property type="evidence" value="ECO:0007669"/>
    <property type="project" value="InterPro"/>
</dbReference>
<dbReference type="Gene3D" id="1.20.58.90">
    <property type="match status" value="1"/>
</dbReference>
<accession>A0A5M8ADG5</accession>
<name>A0A5M8ADG5_9BURK</name>
<evidence type="ECO:0000313" key="1">
    <source>
        <dbReference type="EMBL" id="KAA6120712.1"/>
    </source>
</evidence>
<dbReference type="Pfam" id="PF09392">
    <property type="entry name" value="T3SS_needle_F"/>
    <property type="match status" value="1"/>
</dbReference>
<dbReference type="RefSeq" id="WP_150083746.1">
    <property type="nucleotide sequence ID" value="NZ_CP080294.1"/>
</dbReference>
<dbReference type="EMBL" id="VWRN01000045">
    <property type="protein sequence ID" value="KAA6120712.1"/>
    <property type="molecule type" value="Genomic_DNA"/>
</dbReference>
<dbReference type="SUPFAM" id="SSF140129">
    <property type="entry name" value="MxiH-like"/>
    <property type="match status" value="1"/>
</dbReference>
<sequence length="72" mass="7707">MNLNALIDGMDGPIFSASFSMAEALQRAVTTGETIDFIQAQKMTAAFTNMTALQSSIIKAMHDTIAGIIQKI</sequence>
<dbReference type="AlphaFoldDB" id="A0A5M8ADG5"/>
<protein>
    <recommendedName>
        <fullName evidence="3">EscF/YscF/HrpA family type III secretion system needle major subunit</fullName>
    </recommendedName>
</protein>
<dbReference type="InterPro" id="IPR021123">
    <property type="entry name" value="T3SS_needle-like"/>
</dbReference>
<evidence type="ECO:0008006" key="3">
    <source>
        <dbReference type="Google" id="ProtNLM"/>
    </source>
</evidence>
<gene>
    <name evidence="1" type="ORF">F1599_16100</name>
</gene>
<keyword evidence="2" id="KW-1185">Reference proteome</keyword>
<organism evidence="1 2">
    <name type="scientific">Cupriavidus cauae</name>
    <dbReference type="NCBI Taxonomy" id="2608999"/>
    <lineage>
        <taxon>Bacteria</taxon>
        <taxon>Pseudomonadati</taxon>
        <taxon>Pseudomonadota</taxon>
        <taxon>Betaproteobacteria</taxon>
        <taxon>Burkholderiales</taxon>
        <taxon>Burkholderiaceae</taxon>
        <taxon>Cupriavidus</taxon>
    </lineage>
</organism>
<comment type="caution">
    <text evidence="1">The sequence shown here is derived from an EMBL/GenBank/DDBJ whole genome shotgun (WGS) entry which is preliminary data.</text>
</comment>
<dbReference type="Proteomes" id="UP000324324">
    <property type="component" value="Unassembled WGS sequence"/>
</dbReference>